<dbReference type="Proteomes" id="UP000017133">
    <property type="component" value="Unassembled WGS sequence"/>
</dbReference>
<dbReference type="PATRIC" id="fig|1389415.4.peg.3702"/>
<dbReference type="AlphaFoldDB" id="U7QWI7"/>
<accession>U7QWI7</accession>
<organism evidence="1 2">
    <name type="scientific">Photorhabdus temperata J3</name>
    <dbReference type="NCBI Taxonomy" id="1389415"/>
    <lineage>
        <taxon>Bacteria</taxon>
        <taxon>Pseudomonadati</taxon>
        <taxon>Pseudomonadota</taxon>
        <taxon>Gammaproteobacteria</taxon>
        <taxon>Enterobacterales</taxon>
        <taxon>Morganellaceae</taxon>
        <taxon>Photorhabdus</taxon>
    </lineage>
</organism>
<name>U7QWI7_PHOTE</name>
<dbReference type="EMBL" id="AXDT01000186">
    <property type="protein sequence ID" value="ERT11617.1"/>
    <property type="molecule type" value="Genomic_DNA"/>
</dbReference>
<sequence length="79" mass="8525">MQLLADDGQDAAVPLPLPMAGSESGMFQYSPVGTVVEIAFEAGGLNCNKIVRYSYLRFQGELFFADLDGSSDPYWEGLG</sequence>
<dbReference type="SUPFAM" id="SSF69255">
    <property type="entry name" value="gp5 N-terminal domain-like"/>
    <property type="match status" value="1"/>
</dbReference>
<keyword evidence="2" id="KW-1185">Reference proteome</keyword>
<protein>
    <submittedName>
        <fullName evidence="1">Uncharacterized protein</fullName>
    </submittedName>
</protein>
<comment type="caution">
    <text evidence="1">The sequence shown here is derived from an EMBL/GenBank/DDBJ whole genome shotgun (WGS) entry which is preliminary data.</text>
</comment>
<dbReference type="RefSeq" id="WP_021323741.1">
    <property type="nucleotide sequence ID" value="NZ_AXDT01000186.1"/>
</dbReference>
<evidence type="ECO:0000313" key="2">
    <source>
        <dbReference type="Proteomes" id="UP000017133"/>
    </source>
</evidence>
<reference evidence="1 2" key="1">
    <citation type="submission" date="2013-10" db="EMBL/GenBank/DDBJ databases">
        <title>Whole Genome Shotgun Sequence of Photorhabdus temperata J3.</title>
        <authorList>
            <person name="Park G.-S."/>
            <person name="Hong S.-J."/>
            <person name="Shin J.-H."/>
        </authorList>
    </citation>
    <scope>NUCLEOTIDE SEQUENCE [LARGE SCALE GENOMIC DNA]</scope>
    <source>
        <strain evidence="1 2">J3</strain>
    </source>
</reference>
<evidence type="ECO:0000313" key="1">
    <source>
        <dbReference type="EMBL" id="ERT11617.1"/>
    </source>
</evidence>
<proteinExistence type="predicted"/>
<gene>
    <name evidence="1" type="ORF">O185_18545</name>
</gene>